<evidence type="ECO:0000313" key="3">
    <source>
        <dbReference type="EMBL" id="TCP18741.1"/>
    </source>
</evidence>
<dbReference type="InterPro" id="IPR015797">
    <property type="entry name" value="NUDIX_hydrolase-like_dom_sf"/>
</dbReference>
<dbReference type="InterPro" id="IPR000086">
    <property type="entry name" value="NUDIX_hydrolase_dom"/>
</dbReference>
<gene>
    <name evidence="3" type="ORF">EV693_1015</name>
</gene>
<dbReference type="GO" id="GO:0006753">
    <property type="term" value="P:nucleoside phosphate metabolic process"/>
    <property type="evidence" value="ECO:0007669"/>
    <property type="project" value="TreeGrafter"/>
</dbReference>
<dbReference type="AlphaFoldDB" id="A0A4R2NC37"/>
<evidence type="ECO:0000313" key="4">
    <source>
        <dbReference type="Proteomes" id="UP000295537"/>
    </source>
</evidence>
<dbReference type="PANTHER" id="PTHR11839">
    <property type="entry name" value="UDP/ADP-SUGAR PYROPHOSPHATASE"/>
    <property type="match status" value="1"/>
</dbReference>
<proteinExistence type="predicted"/>
<reference evidence="3 4" key="1">
    <citation type="submission" date="2019-03" db="EMBL/GenBank/DDBJ databases">
        <title>Genomic Encyclopedia of Type Strains, Phase IV (KMG-IV): sequencing the most valuable type-strain genomes for metagenomic binning, comparative biology and taxonomic classification.</title>
        <authorList>
            <person name="Goeker M."/>
        </authorList>
    </citation>
    <scope>NUCLEOTIDE SEQUENCE [LARGE SCALE GENOMIC DNA]</scope>
    <source>
        <strain evidence="3 4">DSM 16380</strain>
    </source>
</reference>
<dbReference type="CDD" id="cd24156">
    <property type="entry name" value="NUDIX_ADPRase_NudE"/>
    <property type="match status" value="1"/>
</dbReference>
<keyword evidence="1" id="KW-0378">Hydrolase</keyword>
<dbReference type="GO" id="GO:0005829">
    <property type="term" value="C:cytosol"/>
    <property type="evidence" value="ECO:0007669"/>
    <property type="project" value="TreeGrafter"/>
</dbReference>
<accession>A0A4R2NC37</accession>
<feature type="domain" description="Nudix hydrolase" evidence="2">
    <location>
        <begin position="58"/>
        <end position="185"/>
    </location>
</feature>
<organism evidence="3 4">
    <name type="scientific">Nicoletella semolina</name>
    <dbReference type="NCBI Taxonomy" id="271160"/>
    <lineage>
        <taxon>Bacteria</taxon>
        <taxon>Pseudomonadati</taxon>
        <taxon>Pseudomonadota</taxon>
        <taxon>Gammaproteobacteria</taxon>
        <taxon>Pasteurellales</taxon>
        <taxon>Pasteurellaceae</taxon>
        <taxon>Nicoletella</taxon>
    </lineage>
</organism>
<evidence type="ECO:0000256" key="1">
    <source>
        <dbReference type="ARBA" id="ARBA00022801"/>
    </source>
</evidence>
<name>A0A4R2NC37_9PAST</name>
<dbReference type="Gene3D" id="3.90.79.10">
    <property type="entry name" value="Nucleoside Triphosphate Pyrophosphohydrolase"/>
    <property type="match status" value="1"/>
</dbReference>
<dbReference type="OrthoDB" id="9806150at2"/>
<dbReference type="NCBIfam" id="NF008736">
    <property type="entry name" value="PRK11762.1"/>
    <property type="match status" value="1"/>
</dbReference>
<dbReference type="EMBL" id="SLXJ01000001">
    <property type="protein sequence ID" value="TCP18741.1"/>
    <property type="molecule type" value="Genomic_DNA"/>
</dbReference>
<dbReference type="SUPFAM" id="SSF55811">
    <property type="entry name" value="Nudix"/>
    <property type="match status" value="1"/>
</dbReference>
<dbReference type="Pfam" id="PF00293">
    <property type="entry name" value="NUDIX"/>
    <property type="match status" value="1"/>
</dbReference>
<evidence type="ECO:0000259" key="2">
    <source>
        <dbReference type="PROSITE" id="PS51462"/>
    </source>
</evidence>
<sequence length="214" mass="24358">MTQQCTEKPFPEKPYSQKTRPEILSVSTIAKTHIFEVQSVDLRFSNGEKRTYERLTPARKSSVMVIPIQGENMILVKEYAVGPERYELGFPKGMIDLCEEPVVSANRELQEEIGFAAKKLEFIRSLYHSPSHMYGLMHVFIAQDLYPSQLTGDEPEPLEIVYFPLRKIDKLLSDPTFSEARNLSALFLLRDYLNANGLNASGLKHSVEADLCSR</sequence>
<dbReference type="FunFam" id="3.90.79.10:FF:000006">
    <property type="entry name" value="ADP compounds hydrolase NudE"/>
    <property type="match status" value="1"/>
</dbReference>
<dbReference type="Proteomes" id="UP000295537">
    <property type="component" value="Unassembled WGS sequence"/>
</dbReference>
<dbReference type="PROSITE" id="PS51462">
    <property type="entry name" value="NUDIX"/>
    <property type="match status" value="1"/>
</dbReference>
<dbReference type="GO" id="GO:0019693">
    <property type="term" value="P:ribose phosphate metabolic process"/>
    <property type="evidence" value="ECO:0007669"/>
    <property type="project" value="TreeGrafter"/>
</dbReference>
<protein>
    <submittedName>
        <fullName evidence="3">ADP-ribose diphosphatase</fullName>
    </submittedName>
</protein>
<keyword evidence="4" id="KW-1185">Reference proteome</keyword>
<dbReference type="PANTHER" id="PTHR11839:SF12">
    <property type="entry name" value="ADP COMPOUNDS HYDROLASE NUDE"/>
    <property type="match status" value="1"/>
</dbReference>
<comment type="caution">
    <text evidence="3">The sequence shown here is derived from an EMBL/GenBank/DDBJ whole genome shotgun (WGS) entry which is preliminary data.</text>
</comment>
<dbReference type="GO" id="GO:0019144">
    <property type="term" value="F:ADP-sugar diphosphatase activity"/>
    <property type="evidence" value="ECO:0007669"/>
    <property type="project" value="TreeGrafter"/>
</dbReference>
<dbReference type="RefSeq" id="WP_132500359.1">
    <property type="nucleotide sequence ID" value="NZ_LVXA01000001.1"/>
</dbReference>